<proteinExistence type="predicted"/>
<name>A0A4V2YNJ1_9ACTN</name>
<evidence type="ECO:0000313" key="3">
    <source>
        <dbReference type="Proteomes" id="UP000295302"/>
    </source>
</evidence>
<evidence type="ECO:0000256" key="1">
    <source>
        <dbReference type="SAM" id="MobiDB-lite"/>
    </source>
</evidence>
<dbReference type="RefSeq" id="WP_132609147.1">
    <property type="nucleotide sequence ID" value="NZ_SMKQ01000008.1"/>
</dbReference>
<protein>
    <submittedName>
        <fullName evidence="2">Uncharacterized protein</fullName>
    </submittedName>
</protein>
<organism evidence="2 3">
    <name type="scientific">Nonomuraea terrae</name>
    <dbReference type="NCBI Taxonomy" id="2530383"/>
    <lineage>
        <taxon>Bacteria</taxon>
        <taxon>Bacillati</taxon>
        <taxon>Actinomycetota</taxon>
        <taxon>Actinomycetes</taxon>
        <taxon>Streptosporangiales</taxon>
        <taxon>Streptosporangiaceae</taxon>
        <taxon>Nonomuraea</taxon>
    </lineage>
</organism>
<accession>A0A4V2YNJ1</accession>
<comment type="caution">
    <text evidence="2">The sequence shown here is derived from an EMBL/GenBank/DDBJ whole genome shotgun (WGS) entry which is preliminary data.</text>
</comment>
<evidence type="ECO:0000313" key="2">
    <source>
        <dbReference type="EMBL" id="TDD54557.1"/>
    </source>
</evidence>
<gene>
    <name evidence="2" type="ORF">E1286_05030</name>
</gene>
<keyword evidence="3" id="KW-1185">Reference proteome</keyword>
<dbReference type="EMBL" id="SMKQ01000008">
    <property type="protein sequence ID" value="TDD54557.1"/>
    <property type="molecule type" value="Genomic_DNA"/>
</dbReference>
<feature type="region of interest" description="Disordered" evidence="1">
    <location>
        <begin position="85"/>
        <end position="115"/>
    </location>
</feature>
<sequence length="115" mass="12039">MIVLDGVFALLASLRSRPVPFGRPAVEEGSLSEVANVEIPGPHYVPPGSEWRFRANTGTERAVLEQLAALTGEHGSWEAARRVFGAGAGDGSDGDGRSRVSEADRAGVDGVPVSR</sequence>
<reference evidence="2 3" key="1">
    <citation type="submission" date="2019-03" db="EMBL/GenBank/DDBJ databases">
        <title>Draft genome sequences of novel Actinobacteria.</title>
        <authorList>
            <person name="Sahin N."/>
            <person name="Ay H."/>
            <person name="Saygin H."/>
        </authorList>
    </citation>
    <scope>NUCLEOTIDE SEQUENCE [LARGE SCALE GENOMIC DNA]</scope>
    <source>
        <strain evidence="2 3">CH32</strain>
    </source>
</reference>
<dbReference type="Proteomes" id="UP000295302">
    <property type="component" value="Unassembled WGS sequence"/>
</dbReference>
<feature type="compositionally biased region" description="Basic and acidic residues" evidence="1">
    <location>
        <begin position="94"/>
        <end position="107"/>
    </location>
</feature>
<dbReference type="AlphaFoldDB" id="A0A4V2YNJ1"/>